<accession>A0A811UNX9</accession>
<sequence>MVITKLRACTFVLIYIYIYKHTNYVVREYIAAGSTTQPSVNSVNNDARQQNSLYIQHSFAAYTSKPTTLGWTRINSTFLIPLHSGIHRLQHRHLCITTLPHAFQLTACIPL</sequence>
<proteinExistence type="predicted"/>
<name>A0A811UNX9_CERCA</name>
<reference evidence="1" key="1">
    <citation type="submission" date="2020-11" db="EMBL/GenBank/DDBJ databases">
        <authorList>
            <person name="Whitehead M."/>
        </authorList>
    </citation>
    <scope>NUCLEOTIDE SEQUENCE</scope>
    <source>
        <strain evidence="1">EGII</strain>
    </source>
</reference>
<dbReference type="Proteomes" id="UP000606786">
    <property type="component" value="Unassembled WGS sequence"/>
</dbReference>
<evidence type="ECO:0000313" key="1">
    <source>
        <dbReference type="EMBL" id="CAD7000570.1"/>
    </source>
</evidence>
<organism evidence="1 2">
    <name type="scientific">Ceratitis capitata</name>
    <name type="common">Mediterranean fruit fly</name>
    <name type="synonym">Tephritis capitata</name>
    <dbReference type="NCBI Taxonomy" id="7213"/>
    <lineage>
        <taxon>Eukaryota</taxon>
        <taxon>Metazoa</taxon>
        <taxon>Ecdysozoa</taxon>
        <taxon>Arthropoda</taxon>
        <taxon>Hexapoda</taxon>
        <taxon>Insecta</taxon>
        <taxon>Pterygota</taxon>
        <taxon>Neoptera</taxon>
        <taxon>Endopterygota</taxon>
        <taxon>Diptera</taxon>
        <taxon>Brachycera</taxon>
        <taxon>Muscomorpha</taxon>
        <taxon>Tephritoidea</taxon>
        <taxon>Tephritidae</taxon>
        <taxon>Ceratitis</taxon>
        <taxon>Ceratitis</taxon>
    </lineage>
</organism>
<evidence type="ECO:0000313" key="2">
    <source>
        <dbReference type="Proteomes" id="UP000606786"/>
    </source>
</evidence>
<protein>
    <submittedName>
        <fullName evidence="1">(Mediterranean fruit fly) hypothetical protein</fullName>
    </submittedName>
</protein>
<dbReference type="AlphaFoldDB" id="A0A811UNX9"/>
<gene>
    <name evidence="1" type="ORF">CCAP1982_LOCUS9046</name>
</gene>
<dbReference type="EMBL" id="CAJHJT010000012">
    <property type="protein sequence ID" value="CAD7000570.1"/>
    <property type="molecule type" value="Genomic_DNA"/>
</dbReference>
<comment type="caution">
    <text evidence="1">The sequence shown here is derived from an EMBL/GenBank/DDBJ whole genome shotgun (WGS) entry which is preliminary data.</text>
</comment>
<keyword evidence="2" id="KW-1185">Reference proteome</keyword>